<proteinExistence type="predicted"/>
<keyword evidence="1" id="KW-0812">Transmembrane</keyword>
<keyword evidence="1" id="KW-1133">Transmembrane helix</keyword>
<sequence length="151" mass="16765">MPILVGSVALIILVYIYMISTSAMLDGKDVYLKISKDQWLTQIARHNDFSVTKRGITSVSSIDDFLRSMGSDLDEYVSSGQLPAIPDDFEGDTQLDDNPHVAEQLEFAANHQSALQDIVGGLANATVQHKEFFDRVLHAIECMTCTRGWTK</sequence>
<dbReference type="AlphaFoldDB" id="A0A485L473"/>
<gene>
    <name evidence="3" type="primary">Aste57867_15916</name>
    <name evidence="2" type="ORF">As57867_015860</name>
    <name evidence="3" type="ORF">ASTE57867_15916</name>
</gene>
<keyword evidence="1" id="KW-0472">Membrane</keyword>
<evidence type="ECO:0000313" key="3">
    <source>
        <dbReference type="EMBL" id="VFT92702.1"/>
    </source>
</evidence>
<evidence type="ECO:0000313" key="2">
    <source>
        <dbReference type="EMBL" id="KAF0693064.1"/>
    </source>
</evidence>
<dbReference type="EMBL" id="VJMH01005772">
    <property type="protein sequence ID" value="KAF0693064.1"/>
    <property type="molecule type" value="Genomic_DNA"/>
</dbReference>
<keyword evidence="4" id="KW-1185">Reference proteome</keyword>
<protein>
    <submittedName>
        <fullName evidence="3">Aste57867_15916 protein</fullName>
    </submittedName>
</protein>
<accession>A0A485L473</accession>
<dbReference type="Proteomes" id="UP000332933">
    <property type="component" value="Unassembled WGS sequence"/>
</dbReference>
<reference evidence="3 4" key="1">
    <citation type="submission" date="2019-03" db="EMBL/GenBank/DDBJ databases">
        <authorList>
            <person name="Gaulin E."/>
            <person name="Dumas B."/>
        </authorList>
    </citation>
    <scope>NUCLEOTIDE SEQUENCE [LARGE SCALE GENOMIC DNA]</scope>
    <source>
        <strain evidence="3">CBS 568.67</strain>
    </source>
</reference>
<reference evidence="2" key="2">
    <citation type="submission" date="2019-06" db="EMBL/GenBank/DDBJ databases">
        <title>Genomics analysis of Aphanomyces spp. identifies a new class of oomycete effector associated with host adaptation.</title>
        <authorList>
            <person name="Gaulin E."/>
        </authorList>
    </citation>
    <scope>NUCLEOTIDE SEQUENCE</scope>
    <source>
        <strain evidence="2">CBS 578.67</strain>
    </source>
</reference>
<evidence type="ECO:0000313" key="4">
    <source>
        <dbReference type="Proteomes" id="UP000332933"/>
    </source>
</evidence>
<feature type="transmembrane region" description="Helical" evidence="1">
    <location>
        <begin position="6"/>
        <end position="25"/>
    </location>
</feature>
<evidence type="ECO:0000256" key="1">
    <source>
        <dbReference type="SAM" id="Phobius"/>
    </source>
</evidence>
<organism evidence="3 4">
    <name type="scientific">Aphanomyces stellatus</name>
    <dbReference type="NCBI Taxonomy" id="120398"/>
    <lineage>
        <taxon>Eukaryota</taxon>
        <taxon>Sar</taxon>
        <taxon>Stramenopiles</taxon>
        <taxon>Oomycota</taxon>
        <taxon>Saprolegniomycetes</taxon>
        <taxon>Saprolegniales</taxon>
        <taxon>Verrucalvaceae</taxon>
        <taxon>Aphanomyces</taxon>
    </lineage>
</organism>
<dbReference type="EMBL" id="CAADRA010005793">
    <property type="protein sequence ID" value="VFT92702.1"/>
    <property type="molecule type" value="Genomic_DNA"/>
</dbReference>
<name>A0A485L473_9STRA</name>